<dbReference type="PROSITE" id="PS50157">
    <property type="entry name" value="ZINC_FINGER_C2H2_2"/>
    <property type="match status" value="2"/>
</dbReference>
<reference evidence="10 11" key="1">
    <citation type="submission" date="2019-09" db="EMBL/GenBank/DDBJ databases">
        <title>Bird 10,000 Genomes (B10K) Project - Family phase.</title>
        <authorList>
            <person name="Zhang G."/>
        </authorList>
    </citation>
    <scope>NUCLEOTIDE SEQUENCE [LARGE SCALE GENOMIC DNA]</scope>
    <source>
        <strain evidence="10">B10K-DU-029-49</strain>
        <tissue evidence="10">Liver</tissue>
    </source>
</reference>
<keyword evidence="6" id="KW-0862">Zinc</keyword>
<dbReference type="PANTHER" id="PTHR23226">
    <property type="entry name" value="ZINC FINGER AND SCAN DOMAIN-CONTAINING"/>
    <property type="match status" value="1"/>
</dbReference>
<dbReference type="SUPFAM" id="SSF57667">
    <property type="entry name" value="beta-beta-alpha zinc fingers"/>
    <property type="match status" value="1"/>
</dbReference>
<evidence type="ECO:0000256" key="3">
    <source>
        <dbReference type="ARBA" id="ARBA00022723"/>
    </source>
</evidence>
<dbReference type="GO" id="GO:0005634">
    <property type="term" value="C:nucleus"/>
    <property type="evidence" value="ECO:0007669"/>
    <property type="project" value="UniProtKB-SubCell"/>
</dbReference>
<dbReference type="SMART" id="SM00355">
    <property type="entry name" value="ZnF_C2H2"/>
    <property type="match status" value="2"/>
</dbReference>
<feature type="domain" description="C2H2-type" evidence="9">
    <location>
        <begin position="5"/>
        <end position="32"/>
    </location>
</feature>
<evidence type="ECO:0000256" key="5">
    <source>
        <dbReference type="ARBA" id="ARBA00022771"/>
    </source>
</evidence>
<evidence type="ECO:0000256" key="4">
    <source>
        <dbReference type="ARBA" id="ARBA00022737"/>
    </source>
</evidence>
<dbReference type="GO" id="GO:0008270">
    <property type="term" value="F:zinc ion binding"/>
    <property type="evidence" value="ECO:0007669"/>
    <property type="project" value="UniProtKB-KW"/>
</dbReference>
<evidence type="ECO:0000256" key="2">
    <source>
        <dbReference type="ARBA" id="ARBA00006991"/>
    </source>
</evidence>
<dbReference type="GO" id="GO:0000978">
    <property type="term" value="F:RNA polymerase II cis-regulatory region sequence-specific DNA binding"/>
    <property type="evidence" value="ECO:0007669"/>
    <property type="project" value="TreeGrafter"/>
</dbReference>
<keyword evidence="11" id="KW-1185">Reference proteome</keyword>
<gene>
    <name evidence="10" type="primary">Znf773_0</name>
    <name evidence="10" type="ORF">DASBRO_R15856</name>
</gene>
<dbReference type="AlphaFoldDB" id="A0A7K6HWT0"/>
<evidence type="ECO:0000256" key="1">
    <source>
        <dbReference type="ARBA" id="ARBA00004123"/>
    </source>
</evidence>
<evidence type="ECO:0000313" key="10">
    <source>
        <dbReference type="EMBL" id="NWV80115.1"/>
    </source>
</evidence>
<proteinExistence type="inferred from homology"/>
<dbReference type="Pfam" id="PF00096">
    <property type="entry name" value="zf-C2H2"/>
    <property type="match status" value="2"/>
</dbReference>
<comment type="caution">
    <text evidence="10">The sequence shown here is derived from an EMBL/GenBank/DDBJ whole genome shotgun (WGS) entry which is preliminary data.</text>
</comment>
<dbReference type="InterPro" id="IPR013087">
    <property type="entry name" value="Znf_C2H2_type"/>
</dbReference>
<dbReference type="Gene3D" id="3.30.160.60">
    <property type="entry name" value="Classic Zinc Finger"/>
    <property type="match status" value="2"/>
</dbReference>
<comment type="similarity">
    <text evidence="2">Belongs to the krueppel C2H2-type zinc-finger protein family.</text>
</comment>
<keyword evidence="3" id="KW-0479">Metal-binding</keyword>
<name>A0A7K6HWT0_9PASS</name>
<keyword evidence="4" id="KW-0677">Repeat</keyword>
<dbReference type="PROSITE" id="PS00028">
    <property type="entry name" value="ZINC_FINGER_C2H2_1"/>
    <property type="match status" value="2"/>
</dbReference>
<dbReference type="FunFam" id="3.30.160.60:FF:000295">
    <property type="entry name" value="zinc finger protein 19"/>
    <property type="match status" value="1"/>
</dbReference>
<feature type="non-terminal residue" evidence="10">
    <location>
        <position position="58"/>
    </location>
</feature>
<evidence type="ECO:0000256" key="7">
    <source>
        <dbReference type="ARBA" id="ARBA00023242"/>
    </source>
</evidence>
<organism evidence="10 11">
    <name type="scientific">Dasyornis broadbenti</name>
    <name type="common">rufous bristle-bird</name>
    <dbReference type="NCBI Taxonomy" id="243059"/>
    <lineage>
        <taxon>Eukaryota</taxon>
        <taxon>Metazoa</taxon>
        <taxon>Chordata</taxon>
        <taxon>Craniata</taxon>
        <taxon>Vertebrata</taxon>
        <taxon>Euteleostomi</taxon>
        <taxon>Archelosauria</taxon>
        <taxon>Archosauria</taxon>
        <taxon>Dinosauria</taxon>
        <taxon>Saurischia</taxon>
        <taxon>Theropoda</taxon>
        <taxon>Coelurosauria</taxon>
        <taxon>Aves</taxon>
        <taxon>Neognathae</taxon>
        <taxon>Neoaves</taxon>
        <taxon>Telluraves</taxon>
        <taxon>Australaves</taxon>
        <taxon>Passeriformes</taxon>
        <taxon>Meliphagoidea</taxon>
        <taxon>Dasyornithidae</taxon>
        <taxon>Dasyornis</taxon>
    </lineage>
</organism>
<accession>A0A7K6HWT0</accession>
<comment type="subcellular location">
    <subcellularLocation>
        <location evidence="1">Nucleus</location>
    </subcellularLocation>
</comment>
<feature type="non-terminal residue" evidence="10">
    <location>
        <position position="1"/>
    </location>
</feature>
<protein>
    <submittedName>
        <fullName evidence="10">ZN773 protein</fullName>
    </submittedName>
</protein>
<evidence type="ECO:0000256" key="6">
    <source>
        <dbReference type="ARBA" id="ARBA00022833"/>
    </source>
</evidence>
<evidence type="ECO:0000313" key="11">
    <source>
        <dbReference type="Proteomes" id="UP000521322"/>
    </source>
</evidence>
<evidence type="ECO:0000256" key="8">
    <source>
        <dbReference type="PROSITE-ProRule" id="PRU00042"/>
    </source>
</evidence>
<keyword evidence="5 8" id="KW-0863">Zinc-finger</keyword>
<evidence type="ECO:0000259" key="9">
    <source>
        <dbReference type="PROSITE" id="PS50157"/>
    </source>
</evidence>
<dbReference type="Proteomes" id="UP000521322">
    <property type="component" value="Unassembled WGS sequence"/>
</dbReference>
<dbReference type="GO" id="GO:0000981">
    <property type="term" value="F:DNA-binding transcription factor activity, RNA polymerase II-specific"/>
    <property type="evidence" value="ECO:0007669"/>
    <property type="project" value="TreeGrafter"/>
</dbReference>
<dbReference type="EMBL" id="VZRN01003664">
    <property type="protein sequence ID" value="NWV80115.1"/>
    <property type="molecule type" value="Genomic_DNA"/>
</dbReference>
<dbReference type="FunFam" id="3.30.160.60:FF:002090">
    <property type="entry name" value="Zinc finger protein 473"/>
    <property type="match status" value="1"/>
</dbReference>
<feature type="domain" description="C2H2-type" evidence="9">
    <location>
        <begin position="33"/>
        <end position="58"/>
    </location>
</feature>
<dbReference type="PANTHER" id="PTHR23226:SF416">
    <property type="entry name" value="FI01424P"/>
    <property type="match status" value="1"/>
</dbReference>
<dbReference type="InterPro" id="IPR036236">
    <property type="entry name" value="Znf_C2H2_sf"/>
</dbReference>
<keyword evidence="7" id="KW-0539">Nucleus</keyword>
<sequence length="58" mass="6691">GERPFCCSTCGKTFPTSSDLLIHQWIHTEERRFCCPDCGKSFKYNSTLVTHQRIHTGE</sequence>